<dbReference type="Pfam" id="PF00293">
    <property type="entry name" value="NUDIX"/>
    <property type="match status" value="1"/>
</dbReference>
<dbReference type="InterPro" id="IPR000086">
    <property type="entry name" value="NUDIX_hydrolase_dom"/>
</dbReference>
<dbReference type="PANTHER" id="PTHR13124">
    <property type="entry name" value="39S RIBOSOMAL PROTEIN L46, MITOCHONDRIAL PRECURSOR-RELATED"/>
    <property type="match status" value="1"/>
</dbReference>
<dbReference type="SUPFAM" id="SSF55811">
    <property type="entry name" value="Nudix"/>
    <property type="match status" value="1"/>
</dbReference>
<organism evidence="2 3">
    <name type="scientific">Syphacia muris</name>
    <dbReference type="NCBI Taxonomy" id="451379"/>
    <lineage>
        <taxon>Eukaryota</taxon>
        <taxon>Metazoa</taxon>
        <taxon>Ecdysozoa</taxon>
        <taxon>Nematoda</taxon>
        <taxon>Chromadorea</taxon>
        <taxon>Rhabditida</taxon>
        <taxon>Spirurina</taxon>
        <taxon>Oxyuridomorpha</taxon>
        <taxon>Oxyuroidea</taxon>
        <taxon>Oxyuridae</taxon>
        <taxon>Syphacia</taxon>
    </lineage>
</organism>
<dbReference type="STRING" id="451379.A0A0N5ADN5"/>
<dbReference type="PANTHER" id="PTHR13124:SF12">
    <property type="entry name" value="LARGE RIBOSOMAL SUBUNIT PROTEIN ML46"/>
    <property type="match status" value="1"/>
</dbReference>
<dbReference type="AlphaFoldDB" id="A0A0N5ADN5"/>
<keyword evidence="2" id="KW-1185">Reference proteome</keyword>
<sequence length="289" mass="32956">MQRTFKALFRNFQRLPIICNAKASSLSSSTNNRCWDIIVSVGILRNPFIAPPMTAVEKEYANTSAAIEYEGSLLSDFELREKEDKRINTQLLEKRALLESEGKDLSDLDEKIGISALLMKDDWEKSGKTLLEKNRIGDLSAVQKNSVKSLWRAIDRQAVLLVKQRFSRTDNYESPWALPQTTVKPGETLRESAERCISEITNNNPQISIIGNAPFSVFTYRYPKNLQLKNSTGAIGGKVFFFTGDVQQKDEIEMNKDEIADYKWVVAEEFYSIVKDQKYRSALTTLFIE</sequence>
<evidence type="ECO:0000313" key="3">
    <source>
        <dbReference type="WBParaSite" id="SMUV_0000229701-mRNA-1"/>
    </source>
</evidence>
<evidence type="ECO:0000259" key="1">
    <source>
        <dbReference type="PROSITE" id="PS51462"/>
    </source>
</evidence>
<evidence type="ECO:0000313" key="2">
    <source>
        <dbReference type="Proteomes" id="UP000046393"/>
    </source>
</evidence>
<dbReference type="GO" id="GO:0005762">
    <property type="term" value="C:mitochondrial large ribosomal subunit"/>
    <property type="evidence" value="ECO:0007669"/>
    <property type="project" value="TreeGrafter"/>
</dbReference>
<dbReference type="InterPro" id="IPR015797">
    <property type="entry name" value="NUDIX_hydrolase-like_dom_sf"/>
</dbReference>
<reference evidence="3" key="1">
    <citation type="submission" date="2017-02" db="UniProtKB">
        <authorList>
            <consortium name="WormBaseParasite"/>
        </authorList>
    </citation>
    <scope>IDENTIFICATION</scope>
</reference>
<name>A0A0N5ADN5_9BILA</name>
<accession>A0A0N5ADN5</accession>
<feature type="domain" description="Nudix hydrolase" evidence="1">
    <location>
        <begin position="133"/>
        <end position="287"/>
    </location>
</feature>
<dbReference type="WBParaSite" id="SMUV_0000229701-mRNA-1">
    <property type="protein sequence ID" value="SMUV_0000229701-mRNA-1"/>
    <property type="gene ID" value="SMUV_0000229701"/>
</dbReference>
<proteinExistence type="predicted"/>
<dbReference type="Gene3D" id="3.90.79.10">
    <property type="entry name" value="Nucleoside Triphosphate Pyrophosphohydrolase"/>
    <property type="match status" value="1"/>
</dbReference>
<protein>
    <submittedName>
        <fullName evidence="3">Nudix hydrolase domain-containing protein</fullName>
    </submittedName>
</protein>
<dbReference type="InterPro" id="IPR040008">
    <property type="entry name" value="Ribosomal_mL46"/>
</dbReference>
<dbReference type="PROSITE" id="PS51462">
    <property type="entry name" value="NUDIX"/>
    <property type="match status" value="1"/>
</dbReference>
<dbReference type="Proteomes" id="UP000046393">
    <property type="component" value="Unplaced"/>
</dbReference>
<dbReference type="GO" id="GO:0003735">
    <property type="term" value="F:structural constituent of ribosome"/>
    <property type="evidence" value="ECO:0007669"/>
    <property type="project" value="InterPro"/>
</dbReference>